<dbReference type="InterPro" id="IPR026015">
    <property type="entry name" value="ATP_synth_OSCP/delta_N_sf"/>
</dbReference>
<dbReference type="Proteomes" id="UP000034491">
    <property type="component" value="Unassembled WGS sequence"/>
</dbReference>
<comment type="function">
    <text evidence="8">This protein is part of the stalk that links CF(0) to CF(1). It either transmits conformational changes from CF(0) to CF(1) or is implicated in proton conduction.</text>
</comment>
<evidence type="ECO:0000256" key="8">
    <source>
        <dbReference type="HAMAP-Rule" id="MF_01416"/>
    </source>
</evidence>
<comment type="function">
    <text evidence="8">F(1)F(0) ATP synthase produces ATP from ADP in the presence of a proton or sodium gradient. F-type ATPases consist of two structural domains, F(1) containing the extramembraneous catalytic core and F(0) containing the membrane proton channel, linked together by a central stalk and a peripheral stalk. During catalysis, ATP synthesis in the catalytic domain of F(1) is coupled via a rotary mechanism of the central stalk subunits to proton translocation.</text>
</comment>
<dbReference type="OrthoDB" id="9796185at2"/>
<evidence type="ECO:0000256" key="3">
    <source>
        <dbReference type="ARBA" id="ARBA00022781"/>
    </source>
</evidence>
<dbReference type="GO" id="GO:0005886">
    <property type="term" value="C:plasma membrane"/>
    <property type="evidence" value="ECO:0007669"/>
    <property type="project" value="UniProtKB-SubCell"/>
</dbReference>
<evidence type="ECO:0000256" key="1">
    <source>
        <dbReference type="ARBA" id="ARBA00004370"/>
    </source>
</evidence>
<dbReference type="RefSeq" id="WP_046509743.1">
    <property type="nucleotide sequence ID" value="NZ_CBDDLU010000012.1"/>
</dbReference>
<dbReference type="PANTHER" id="PTHR11910">
    <property type="entry name" value="ATP SYNTHASE DELTA CHAIN"/>
    <property type="match status" value="1"/>
</dbReference>
<dbReference type="SUPFAM" id="SSF47928">
    <property type="entry name" value="N-terminal domain of the delta subunit of the F1F0-ATP synthase"/>
    <property type="match status" value="1"/>
</dbReference>
<dbReference type="GO" id="GO:0046933">
    <property type="term" value="F:proton-transporting ATP synthase activity, rotational mechanism"/>
    <property type="evidence" value="ECO:0007669"/>
    <property type="project" value="UniProtKB-UniRule"/>
</dbReference>
<dbReference type="EMBL" id="LANI01000030">
    <property type="protein sequence ID" value="KKJ75587.1"/>
    <property type="molecule type" value="Genomic_DNA"/>
</dbReference>
<keyword evidence="7 8" id="KW-0066">ATP synthesis</keyword>
<dbReference type="Gene3D" id="1.10.520.20">
    <property type="entry name" value="N-terminal domain of the delta subunit of the F1F0-ATP synthase"/>
    <property type="match status" value="1"/>
</dbReference>
<dbReference type="PRINTS" id="PR00125">
    <property type="entry name" value="ATPASEDELTA"/>
</dbReference>
<dbReference type="HAMAP" id="MF_01416">
    <property type="entry name" value="ATP_synth_delta_bact"/>
    <property type="match status" value="1"/>
</dbReference>
<evidence type="ECO:0000313" key="9">
    <source>
        <dbReference type="EMBL" id="KKJ75587.1"/>
    </source>
</evidence>
<dbReference type="NCBIfam" id="NF004402">
    <property type="entry name" value="PRK05758.2-2"/>
    <property type="match status" value="1"/>
</dbReference>
<organism evidence="9 10">
    <name type="scientific">Kiloniella litopenaei</name>
    <dbReference type="NCBI Taxonomy" id="1549748"/>
    <lineage>
        <taxon>Bacteria</taxon>
        <taxon>Pseudomonadati</taxon>
        <taxon>Pseudomonadota</taxon>
        <taxon>Alphaproteobacteria</taxon>
        <taxon>Rhodospirillales</taxon>
        <taxon>Kiloniellaceae</taxon>
        <taxon>Kiloniella</taxon>
    </lineage>
</organism>
<evidence type="ECO:0000256" key="7">
    <source>
        <dbReference type="ARBA" id="ARBA00023310"/>
    </source>
</evidence>
<dbReference type="NCBIfam" id="NF004406">
    <property type="entry name" value="PRK05758.3-2"/>
    <property type="match status" value="1"/>
</dbReference>
<keyword evidence="2 8" id="KW-0813">Transport</keyword>
<proteinExistence type="inferred from homology"/>
<dbReference type="PATRIC" id="fig|1549748.8.peg.2840"/>
<keyword evidence="4 8" id="KW-0406">Ion transport</keyword>
<sequence length="186" mass="19807">MAGENTSLNGLAGRYALALLEIAEEKSALDAVAEDLQGLKQLVSDSSELQDLLSSPLYTRDQQVKAISAILDKAGVNEVTRNFALVVAENRRLAVLADMADAYLAELARRRGEVRAKVTAAHELTKTQQKAIADALKASAGGSVEVDVTVDESLIGGMIVQVGSRMVDSSLRTKLQRLELVMKGVG</sequence>
<dbReference type="NCBIfam" id="TIGR01145">
    <property type="entry name" value="ATP_synt_delta"/>
    <property type="match status" value="1"/>
</dbReference>
<gene>
    <name evidence="8" type="primary">atpH</name>
    <name evidence="9" type="ORF">WH95_17845</name>
</gene>
<dbReference type="GO" id="GO:0045259">
    <property type="term" value="C:proton-transporting ATP synthase complex"/>
    <property type="evidence" value="ECO:0007669"/>
    <property type="project" value="UniProtKB-KW"/>
</dbReference>
<keyword evidence="5 8" id="KW-0472">Membrane</keyword>
<accession>A0A0M2R111</accession>
<dbReference type="STRING" id="1549748.WH95_17845"/>
<dbReference type="InterPro" id="IPR000711">
    <property type="entry name" value="ATPase_OSCP/dsu"/>
</dbReference>
<comment type="caution">
    <text evidence="9">The sequence shown here is derived from an EMBL/GenBank/DDBJ whole genome shotgun (WGS) entry which is preliminary data.</text>
</comment>
<keyword evidence="8" id="KW-1003">Cell membrane</keyword>
<dbReference type="PROSITE" id="PS00389">
    <property type="entry name" value="ATPASE_DELTA"/>
    <property type="match status" value="1"/>
</dbReference>
<name>A0A0M2R111_9PROT</name>
<dbReference type="AlphaFoldDB" id="A0A0M2R111"/>
<evidence type="ECO:0000256" key="4">
    <source>
        <dbReference type="ARBA" id="ARBA00023065"/>
    </source>
</evidence>
<evidence type="ECO:0000256" key="6">
    <source>
        <dbReference type="ARBA" id="ARBA00023196"/>
    </source>
</evidence>
<keyword evidence="6 8" id="KW-0139">CF(1)</keyword>
<comment type="subcellular location">
    <subcellularLocation>
        <location evidence="8">Cell membrane</location>
        <topology evidence="8">Peripheral membrane protein</topology>
    </subcellularLocation>
    <subcellularLocation>
        <location evidence="1">Membrane</location>
    </subcellularLocation>
</comment>
<comment type="similarity">
    <text evidence="8">Belongs to the ATPase delta chain family.</text>
</comment>
<protein>
    <recommendedName>
        <fullName evidence="8">ATP synthase subunit delta</fullName>
    </recommendedName>
    <alternativeName>
        <fullName evidence="8">ATP synthase F(1) sector subunit delta</fullName>
    </alternativeName>
    <alternativeName>
        <fullName evidence="8">F-type ATPase subunit delta</fullName>
        <shortName evidence="8">F-ATPase subunit delta</shortName>
    </alternativeName>
</protein>
<evidence type="ECO:0000256" key="5">
    <source>
        <dbReference type="ARBA" id="ARBA00023136"/>
    </source>
</evidence>
<keyword evidence="10" id="KW-1185">Reference proteome</keyword>
<evidence type="ECO:0000256" key="2">
    <source>
        <dbReference type="ARBA" id="ARBA00022448"/>
    </source>
</evidence>
<evidence type="ECO:0000313" key="10">
    <source>
        <dbReference type="Proteomes" id="UP000034491"/>
    </source>
</evidence>
<dbReference type="Pfam" id="PF00213">
    <property type="entry name" value="OSCP"/>
    <property type="match status" value="1"/>
</dbReference>
<dbReference type="InterPro" id="IPR020781">
    <property type="entry name" value="ATPase_OSCP/d_CS"/>
</dbReference>
<reference evidence="9 10" key="1">
    <citation type="submission" date="2015-03" db="EMBL/GenBank/DDBJ databases">
        <title>Genome sequence of Kiloniella sp. P1-1, isolated from the gut microflora of Pacific white shrimp, Penaeus vannamei.</title>
        <authorList>
            <person name="Shao Z."/>
            <person name="Wang L."/>
            <person name="Li X."/>
        </authorList>
    </citation>
    <scope>NUCLEOTIDE SEQUENCE [LARGE SCALE GENOMIC DNA]</scope>
    <source>
        <strain evidence="9 10">P1-1</strain>
    </source>
</reference>
<keyword evidence="3 8" id="KW-0375">Hydrogen ion transport</keyword>